<comment type="subcellular location">
    <subcellularLocation>
        <location evidence="1">Membrane</location>
        <topology evidence="1">Multi-pass membrane protein</topology>
    </subcellularLocation>
</comment>
<dbReference type="Pfam" id="PF07690">
    <property type="entry name" value="MFS_1"/>
    <property type="match status" value="1"/>
</dbReference>
<evidence type="ECO:0000256" key="4">
    <source>
        <dbReference type="ARBA" id="ARBA00022989"/>
    </source>
</evidence>
<name>A0A8J5R721_9ASCO</name>
<dbReference type="GO" id="GO:0022857">
    <property type="term" value="F:transmembrane transporter activity"/>
    <property type="evidence" value="ECO:0007669"/>
    <property type="project" value="InterPro"/>
</dbReference>
<proteinExistence type="predicted"/>
<evidence type="ECO:0000256" key="2">
    <source>
        <dbReference type="ARBA" id="ARBA00022448"/>
    </source>
</evidence>
<keyword evidence="9" id="KW-1185">Reference proteome</keyword>
<feature type="transmembrane region" description="Helical" evidence="7">
    <location>
        <begin position="462"/>
        <end position="480"/>
    </location>
</feature>
<dbReference type="EMBL" id="JAGSYN010000044">
    <property type="protein sequence ID" value="KAG7666025.1"/>
    <property type="molecule type" value="Genomic_DNA"/>
</dbReference>
<protein>
    <recommendedName>
        <fullName evidence="10">Allantoate permease</fullName>
    </recommendedName>
</protein>
<evidence type="ECO:0000256" key="3">
    <source>
        <dbReference type="ARBA" id="ARBA00022692"/>
    </source>
</evidence>
<keyword evidence="2" id="KW-0813">Transport</keyword>
<evidence type="ECO:0000256" key="1">
    <source>
        <dbReference type="ARBA" id="ARBA00004141"/>
    </source>
</evidence>
<evidence type="ECO:0008006" key="10">
    <source>
        <dbReference type="Google" id="ProtNLM"/>
    </source>
</evidence>
<dbReference type="GO" id="GO:0016020">
    <property type="term" value="C:membrane"/>
    <property type="evidence" value="ECO:0007669"/>
    <property type="project" value="UniProtKB-SubCell"/>
</dbReference>
<dbReference type="Proteomes" id="UP000694255">
    <property type="component" value="Unassembled WGS sequence"/>
</dbReference>
<keyword evidence="3 7" id="KW-0812">Transmembrane</keyword>
<dbReference type="PANTHER" id="PTHR43791">
    <property type="entry name" value="PERMEASE-RELATED"/>
    <property type="match status" value="1"/>
</dbReference>
<feature type="transmembrane region" description="Helical" evidence="7">
    <location>
        <begin position="395"/>
        <end position="416"/>
    </location>
</feature>
<evidence type="ECO:0000256" key="5">
    <source>
        <dbReference type="ARBA" id="ARBA00023136"/>
    </source>
</evidence>
<dbReference type="FunFam" id="1.20.1250.20:FF:000247">
    <property type="entry name" value="MFS general substrate transporter"/>
    <property type="match status" value="1"/>
</dbReference>
<dbReference type="GeneID" id="73467256"/>
<organism evidence="8 9">
    <name type="scientific">[Candida] subhashii</name>
    <dbReference type="NCBI Taxonomy" id="561895"/>
    <lineage>
        <taxon>Eukaryota</taxon>
        <taxon>Fungi</taxon>
        <taxon>Dikarya</taxon>
        <taxon>Ascomycota</taxon>
        <taxon>Saccharomycotina</taxon>
        <taxon>Pichiomycetes</taxon>
        <taxon>Debaryomycetaceae</taxon>
        <taxon>Spathaspora</taxon>
    </lineage>
</organism>
<feature type="transmembrane region" description="Helical" evidence="7">
    <location>
        <begin position="367"/>
        <end position="389"/>
    </location>
</feature>
<feature type="region of interest" description="Disordered" evidence="6">
    <location>
        <begin position="1"/>
        <end position="22"/>
    </location>
</feature>
<accession>A0A8J5R721</accession>
<gene>
    <name evidence="8" type="ORF">J8A68_000455</name>
</gene>
<dbReference type="RefSeq" id="XP_049266257.1">
    <property type="nucleotide sequence ID" value="XM_049408548.1"/>
</dbReference>
<feature type="transmembrane region" description="Helical" evidence="7">
    <location>
        <begin position="220"/>
        <end position="241"/>
    </location>
</feature>
<sequence length="552" mass="63169">MSYGSISIEDTESKSIQTKSKNDGVKITAIESPSSIETDQVAKNPFLDPKVEEYYRKLYTESKYECYSAFDPEFQWTEEEEKKVIKKLNLRVAVAACILFVGLQVDRGNLAQAVTDNLLDDLGMTTNEYNVGNTIFRVSFLLAEIPSQLISKALGPDIFIPIQICTWSVVAMFQAGLRGKLSFYITRALIGALEGGFIADLVLWLSYFFTSKELPVRLSWFWTTLSLVQIGTSLLAFVVLRMRGIAGLEGWRWLFLIEGIFTLFIGAASFYMMVPSAVQTRNWLHPKGWFNEREEKIVVNRILRDDPTKGSMHNRQGLTPKMIRRSLLDYHLWPIFAIGIIAFIGQSTFGSYFGLLNRQLGFSVFDTNLLTIPPAIIHIIFLLSITWLSERINERSWVCVLAPLYATPLIAIIRWWPGAGIKVWPTYVLNTLYLGQPYIHAICVSWVSRNSNSVRTRSVSSALYNMFVQLGSVIGMNIYRTDDVPLYHRGNMQLFVITAALIPLLILTKYYYVYQNKRRDGIWNSMTEDEKDFYRKNTTDDGSNRLDFRFSH</sequence>
<evidence type="ECO:0000256" key="7">
    <source>
        <dbReference type="SAM" id="Phobius"/>
    </source>
</evidence>
<feature type="transmembrane region" description="Helical" evidence="7">
    <location>
        <begin position="492"/>
        <end position="512"/>
    </location>
</feature>
<evidence type="ECO:0000313" key="8">
    <source>
        <dbReference type="EMBL" id="KAG7666025.1"/>
    </source>
</evidence>
<feature type="transmembrane region" description="Helical" evidence="7">
    <location>
        <begin position="332"/>
        <end position="355"/>
    </location>
</feature>
<reference evidence="8 9" key="1">
    <citation type="journal article" date="2021" name="DNA Res.">
        <title>Genome analysis of Candida subhashii reveals its hybrid nature and dual mitochondrial genome conformations.</title>
        <authorList>
            <person name="Mixao V."/>
            <person name="Hegedusova E."/>
            <person name="Saus E."/>
            <person name="Pryszcz L.P."/>
            <person name="Cillingova A."/>
            <person name="Nosek J."/>
            <person name="Gabaldon T."/>
        </authorList>
    </citation>
    <scope>NUCLEOTIDE SEQUENCE [LARGE SCALE GENOMIC DNA]</scope>
    <source>
        <strain evidence="8 9">CBS 10753</strain>
    </source>
</reference>
<dbReference type="OrthoDB" id="1935484at2759"/>
<dbReference type="InterPro" id="IPR011701">
    <property type="entry name" value="MFS"/>
</dbReference>
<feature type="transmembrane region" description="Helical" evidence="7">
    <location>
        <begin position="253"/>
        <end position="274"/>
    </location>
</feature>
<keyword evidence="5 7" id="KW-0472">Membrane</keyword>
<dbReference type="PANTHER" id="PTHR43791:SF29">
    <property type="entry name" value="MAJOR FACILITATOR SUPERFAMILY (MFS) PROFILE DOMAIN-CONTAINING PROTEIN"/>
    <property type="match status" value="1"/>
</dbReference>
<evidence type="ECO:0000313" key="9">
    <source>
        <dbReference type="Proteomes" id="UP000694255"/>
    </source>
</evidence>
<evidence type="ECO:0000256" key="6">
    <source>
        <dbReference type="SAM" id="MobiDB-lite"/>
    </source>
</evidence>
<feature type="transmembrane region" description="Helical" evidence="7">
    <location>
        <begin position="189"/>
        <end position="208"/>
    </location>
</feature>
<comment type="caution">
    <text evidence="8">The sequence shown here is derived from an EMBL/GenBank/DDBJ whole genome shotgun (WGS) entry which is preliminary data.</text>
</comment>
<dbReference type="FunFam" id="1.20.1250.20:FF:000106">
    <property type="entry name" value="MFS transporter, putative"/>
    <property type="match status" value="1"/>
</dbReference>
<keyword evidence="4 7" id="KW-1133">Transmembrane helix</keyword>
<dbReference type="AlphaFoldDB" id="A0A8J5R721"/>